<dbReference type="AlphaFoldDB" id="A0AB34IUN7"/>
<gene>
    <name evidence="1" type="ORF">AB1Y20_008871</name>
</gene>
<dbReference type="EMBL" id="JBGBPQ010000019">
    <property type="protein sequence ID" value="KAL1505112.1"/>
    <property type="molecule type" value="Genomic_DNA"/>
</dbReference>
<accession>A0AB34IUN7</accession>
<evidence type="ECO:0000313" key="1">
    <source>
        <dbReference type="EMBL" id="KAL1505112.1"/>
    </source>
</evidence>
<protein>
    <submittedName>
        <fullName evidence="1">Uncharacterized protein</fullName>
    </submittedName>
</protein>
<evidence type="ECO:0000313" key="2">
    <source>
        <dbReference type="Proteomes" id="UP001515480"/>
    </source>
</evidence>
<comment type="caution">
    <text evidence="1">The sequence shown here is derived from an EMBL/GenBank/DDBJ whole genome shotgun (WGS) entry which is preliminary data.</text>
</comment>
<keyword evidence="2" id="KW-1185">Reference proteome</keyword>
<proteinExistence type="predicted"/>
<reference evidence="1 2" key="1">
    <citation type="journal article" date="2024" name="Science">
        <title>Giant polyketide synthase enzymes in the biosynthesis of giant marine polyether toxins.</title>
        <authorList>
            <person name="Fallon T.R."/>
            <person name="Shende V.V."/>
            <person name="Wierzbicki I.H."/>
            <person name="Pendleton A.L."/>
            <person name="Watervoot N.F."/>
            <person name="Auber R.P."/>
            <person name="Gonzalez D.J."/>
            <person name="Wisecaver J.H."/>
            <person name="Moore B.S."/>
        </authorList>
    </citation>
    <scope>NUCLEOTIDE SEQUENCE [LARGE SCALE GENOMIC DNA]</scope>
    <source>
        <strain evidence="1 2">12B1</strain>
    </source>
</reference>
<dbReference type="Proteomes" id="UP001515480">
    <property type="component" value="Unassembled WGS sequence"/>
</dbReference>
<name>A0AB34IUN7_PRYPA</name>
<sequence>MQSAWRPWKGGTLEKSKYPRTLYSRSLPMEAATPMLTQAIAAAQQHAPPAGGPDLLLGVRTAIRDLFGATREALLATPSDVVSRVGQQAKSLSDTGLLDDPGVMLAKKSTAADAVCRSP</sequence>
<organism evidence="1 2">
    <name type="scientific">Prymnesium parvum</name>
    <name type="common">Toxic golden alga</name>
    <dbReference type="NCBI Taxonomy" id="97485"/>
    <lineage>
        <taxon>Eukaryota</taxon>
        <taxon>Haptista</taxon>
        <taxon>Haptophyta</taxon>
        <taxon>Prymnesiophyceae</taxon>
        <taxon>Prymnesiales</taxon>
        <taxon>Prymnesiaceae</taxon>
        <taxon>Prymnesium</taxon>
    </lineage>
</organism>